<accession>A0A9W6QSC4</accession>
<keyword evidence="4 6" id="KW-0472">Membrane</keyword>
<dbReference type="InterPro" id="IPR051784">
    <property type="entry name" value="Nod_factor_ABC_transporter"/>
</dbReference>
<comment type="caution">
    <text evidence="8">The sequence shown here is derived from an EMBL/GenBank/DDBJ whole genome shotgun (WGS) entry which is preliminary data.</text>
</comment>
<keyword evidence="3 6" id="KW-1133">Transmembrane helix</keyword>
<keyword evidence="5" id="KW-0046">Antibiotic resistance</keyword>
<evidence type="ECO:0000256" key="6">
    <source>
        <dbReference type="RuleBase" id="RU361157"/>
    </source>
</evidence>
<gene>
    <name evidence="8" type="ORF">Aglo03_45430</name>
</gene>
<feature type="transmembrane region" description="Helical" evidence="6">
    <location>
        <begin position="238"/>
        <end position="260"/>
    </location>
</feature>
<dbReference type="PRINTS" id="PR00164">
    <property type="entry name" value="ABC2TRNSPORT"/>
</dbReference>
<name>A0A9W6QSC4_9PSEU</name>
<keyword evidence="2 6" id="KW-0812">Transmembrane</keyword>
<dbReference type="Proteomes" id="UP001165042">
    <property type="component" value="Unassembled WGS sequence"/>
</dbReference>
<feature type="transmembrane region" description="Helical" evidence="6">
    <location>
        <begin position="186"/>
        <end position="205"/>
    </location>
</feature>
<sequence>MSTATKSTAHAPAPLTAVWLVVEGLWAWYRRNWRSSAVSSVLEPVLFLLALGFGFGSQIQPSAATGGLDYVAYLAPALVVASAVQTSAFEATYPVLAAFKWKRTFIGIASTPVAPAQIAYGQLLWIALRVAVSSTAFLVIATVLGAVTSVGVVGSLLVAVLTAMAFAAPVVAYSATLETEGQQFTAIFRFVVVPMTVFAGTFFPVDQLPVWVRPLVWVTPMWHGTELSRAAAFGAGELLAVLGHLLFLGALVVLGARFAVRTFTRRLEV</sequence>
<organism evidence="8 9">
    <name type="scientific">Actinokineospora globicatena</name>
    <dbReference type="NCBI Taxonomy" id="103729"/>
    <lineage>
        <taxon>Bacteria</taxon>
        <taxon>Bacillati</taxon>
        <taxon>Actinomycetota</taxon>
        <taxon>Actinomycetes</taxon>
        <taxon>Pseudonocardiales</taxon>
        <taxon>Pseudonocardiaceae</taxon>
        <taxon>Actinokineospora</taxon>
    </lineage>
</organism>
<dbReference type="GO" id="GO:0046677">
    <property type="term" value="P:response to antibiotic"/>
    <property type="evidence" value="ECO:0007669"/>
    <property type="project" value="UniProtKB-KW"/>
</dbReference>
<evidence type="ECO:0000313" key="9">
    <source>
        <dbReference type="Proteomes" id="UP001165042"/>
    </source>
</evidence>
<protein>
    <recommendedName>
        <fullName evidence="6">Transport permease protein</fullName>
    </recommendedName>
</protein>
<dbReference type="RefSeq" id="WP_285612019.1">
    <property type="nucleotide sequence ID" value="NZ_BSSD01000007.1"/>
</dbReference>
<evidence type="ECO:0000256" key="3">
    <source>
        <dbReference type="ARBA" id="ARBA00022989"/>
    </source>
</evidence>
<evidence type="ECO:0000313" key="8">
    <source>
        <dbReference type="EMBL" id="GLW93727.1"/>
    </source>
</evidence>
<feature type="transmembrane region" description="Helical" evidence="6">
    <location>
        <begin position="153"/>
        <end position="174"/>
    </location>
</feature>
<evidence type="ECO:0000259" key="7">
    <source>
        <dbReference type="PROSITE" id="PS51012"/>
    </source>
</evidence>
<evidence type="ECO:0000256" key="1">
    <source>
        <dbReference type="ARBA" id="ARBA00004141"/>
    </source>
</evidence>
<dbReference type="GO" id="GO:0140359">
    <property type="term" value="F:ABC-type transporter activity"/>
    <property type="evidence" value="ECO:0007669"/>
    <property type="project" value="InterPro"/>
</dbReference>
<comment type="subcellular location">
    <subcellularLocation>
        <location evidence="6">Cell membrane</location>
        <topology evidence="6">Multi-pass membrane protein</topology>
    </subcellularLocation>
    <subcellularLocation>
        <location evidence="1">Membrane</location>
        <topology evidence="1">Multi-pass membrane protein</topology>
    </subcellularLocation>
</comment>
<dbReference type="InterPro" id="IPR047817">
    <property type="entry name" value="ABC2_TM_bact-type"/>
</dbReference>
<proteinExistence type="inferred from homology"/>
<keyword evidence="9" id="KW-1185">Reference proteome</keyword>
<feature type="domain" description="ABC transmembrane type-2" evidence="7">
    <location>
        <begin position="35"/>
        <end position="266"/>
    </location>
</feature>
<dbReference type="GO" id="GO:0043190">
    <property type="term" value="C:ATP-binding cassette (ABC) transporter complex"/>
    <property type="evidence" value="ECO:0007669"/>
    <property type="project" value="InterPro"/>
</dbReference>
<dbReference type="InterPro" id="IPR013525">
    <property type="entry name" value="ABC2_TM"/>
</dbReference>
<evidence type="ECO:0000256" key="2">
    <source>
        <dbReference type="ARBA" id="ARBA00022692"/>
    </source>
</evidence>
<dbReference type="PROSITE" id="PS51012">
    <property type="entry name" value="ABC_TM2"/>
    <property type="match status" value="1"/>
</dbReference>
<feature type="transmembrane region" description="Helical" evidence="6">
    <location>
        <begin position="41"/>
        <end position="59"/>
    </location>
</feature>
<evidence type="ECO:0000256" key="5">
    <source>
        <dbReference type="ARBA" id="ARBA00023251"/>
    </source>
</evidence>
<dbReference type="Pfam" id="PF01061">
    <property type="entry name" value="ABC2_membrane"/>
    <property type="match status" value="1"/>
</dbReference>
<dbReference type="PANTHER" id="PTHR43229:SF2">
    <property type="entry name" value="NODULATION PROTEIN J"/>
    <property type="match status" value="1"/>
</dbReference>
<keyword evidence="6" id="KW-0813">Transport</keyword>
<keyword evidence="6" id="KW-1003">Cell membrane</keyword>
<reference evidence="8" key="1">
    <citation type="submission" date="2023-02" db="EMBL/GenBank/DDBJ databases">
        <title>Actinokineospora globicatena NBRC 15670.</title>
        <authorList>
            <person name="Ichikawa N."/>
            <person name="Sato H."/>
            <person name="Tonouchi N."/>
        </authorList>
    </citation>
    <scope>NUCLEOTIDE SEQUENCE</scope>
    <source>
        <strain evidence="8">NBRC 15670</strain>
    </source>
</reference>
<dbReference type="InterPro" id="IPR000412">
    <property type="entry name" value="ABC_2_transport"/>
</dbReference>
<dbReference type="AlphaFoldDB" id="A0A9W6QSC4"/>
<feature type="transmembrane region" description="Helical" evidence="6">
    <location>
        <begin position="123"/>
        <end position="147"/>
    </location>
</feature>
<dbReference type="PIRSF" id="PIRSF006648">
    <property type="entry name" value="DrrB"/>
    <property type="match status" value="1"/>
</dbReference>
<evidence type="ECO:0000256" key="4">
    <source>
        <dbReference type="ARBA" id="ARBA00023136"/>
    </source>
</evidence>
<dbReference type="PANTHER" id="PTHR43229">
    <property type="entry name" value="NODULATION PROTEIN J"/>
    <property type="match status" value="1"/>
</dbReference>
<dbReference type="EMBL" id="BSSD01000007">
    <property type="protein sequence ID" value="GLW93727.1"/>
    <property type="molecule type" value="Genomic_DNA"/>
</dbReference>
<comment type="similarity">
    <text evidence="6">Belongs to the ABC-2 integral membrane protein family.</text>
</comment>
<feature type="transmembrane region" description="Helical" evidence="6">
    <location>
        <begin position="71"/>
        <end position="93"/>
    </location>
</feature>